<evidence type="ECO:0000256" key="1">
    <source>
        <dbReference type="ARBA" id="ARBA00004377"/>
    </source>
</evidence>
<keyword evidence="14" id="KW-1185">Reference proteome</keyword>
<dbReference type="GO" id="GO:0005886">
    <property type="term" value="C:plasma membrane"/>
    <property type="evidence" value="ECO:0007669"/>
    <property type="project" value="UniProtKB-SubCell"/>
</dbReference>
<evidence type="ECO:0000256" key="11">
    <source>
        <dbReference type="SAM" id="Phobius"/>
    </source>
</evidence>
<dbReference type="Pfam" id="PF12019">
    <property type="entry name" value="GspH"/>
    <property type="match status" value="1"/>
</dbReference>
<keyword evidence="4" id="KW-0488">Methylation</keyword>
<evidence type="ECO:0000313" key="13">
    <source>
        <dbReference type="EMBL" id="WNM58672.1"/>
    </source>
</evidence>
<keyword evidence="3" id="KW-1003">Cell membrane</keyword>
<dbReference type="KEGG" id="nall:PP769_02570"/>
<dbReference type="SUPFAM" id="SSF54523">
    <property type="entry name" value="Pili subunits"/>
    <property type="match status" value="1"/>
</dbReference>
<dbReference type="Proteomes" id="UP001302719">
    <property type="component" value="Chromosome"/>
</dbReference>
<dbReference type="EMBL" id="CP116967">
    <property type="protein sequence ID" value="WNM58672.1"/>
    <property type="molecule type" value="Genomic_DNA"/>
</dbReference>
<evidence type="ECO:0000256" key="8">
    <source>
        <dbReference type="ARBA" id="ARBA00023136"/>
    </source>
</evidence>
<comment type="subcellular location">
    <subcellularLocation>
        <location evidence="1">Cell inner membrane</location>
        <topology evidence="1">Single-pass membrane protein</topology>
    </subcellularLocation>
</comment>
<evidence type="ECO:0000256" key="9">
    <source>
        <dbReference type="ARBA" id="ARBA00025772"/>
    </source>
</evidence>
<dbReference type="Gene3D" id="3.30.700.10">
    <property type="entry name" value="Glycoprotein, Type 4 Pilin"/>
    <property type="match status" value="1"/>
</dbReference>
<protein>
    <recommendedName>
        <fullName evidence="2">Type II secretion system protein H</fullName>
    </recommendedName>
    <alternativeName>
        <fullName evidence="10">General secretion pathway protein H</fullName>
    </alternativeName>
</protein>
<sequence length="148" mass="16421">MCNRGFTLTELIIVLGIIGVVLMLAQTWLVSQLPHWRLNGAVRQVSSDLLGAKMKAVIERNRQRVFFQDNHRYVLLDDDNNNGKSDPGEHLVARDIQESFRDVMMTATNNPSFLPRGTASSLASITLSNSAGKRIITVSITGRVKVKS</sequence>
<dbReference type="AlphaFoldDB" id="A0AA96GCS1"/>
<dbReference type="NCBIfam" id="TIGR02532">
    <property type="entry name" value="IV_pilin_GFxxxE"/>
    <property type="match status" value="1"/>
</dbReference>
<evidence type="ECO:0000256" key="10">
    <source>
        <dbReference type="ARBA" id="ARBA00030775"/>
    </source>
</evidence>
<dbReference type="RefSeq" id="WP_312644806.1">
    <property type="nucleotide sequence ID" value="NZ_CP116967.1"/>
</dbReference>
<reference evidence="13 14" key="1">
    <citation type="submission" date="2023-01" db="EMBL/GenBank/DDBJ databases">
        <title>Cultivation and genomic characterization of new, ubiquitous marine nitrite-oxidizing bacteria from the Nitrospirales.</title>
        <authorList>
            <person name="Mueller A.J."/>
            <person name="Daebeler A."/>
            <person name="Herbold C.W."/>
            <person name="Kirkegaard R.H."/>
            <person name="Daims H."/>
        </authorList>
    </citation>
    <scope>NUCLEOTIDE SEQUENCE [LARGE SCALE GENOMIC DNA]</scope>
    <source>
        <strain evidence="13 14">VA</strain>
    </source>
</reference>
<evidence type="ECO:0000256" key="3">
    <source>
        <dbReference type="ARBA" id="ARBA00022475"/>
    </source>
</evidence>
<comment type="similarity">
    <text evidence="9">Belongs to the GSP H family.</text>
</comment>
<dbReference type="GO" id="GO:0015627">
    <property type="term" value="C:type II protein secretion system complex"/>
    <property type="evidence" value="ECO:0007669"/>
    <property type="project" value="InterPro"/>
</dbReference>
<keyword evidence="8 11" id="KW-0472">Membrane</keyword>
<dbReference type="InterPro" id="IPR022346">
    <property type="entry name" value="T2SS_GspH"/>
</dbReference>
<keyword evidence="7 11" id="KW-1133">Transmembrane helix</keyword>
<dbReference type="InterPro" id="IPR012902">
    <property type="entry name" value="N_methyl_site"/>
</dbReference>
<gene>
    <name evidence="13" type="ORF">PP769_02570</name>
</gene>
<name>A0AA96GCS1_9BACT</name>
<dbReference type="GO" id="GO:0015628">
    <property type="term" value="P:protein secretion by the type II secretion system"/>
    <property type="evidence" value="ECO:0007669"/>
    <property type="project" value="InterPro"/>
</dbReference>
<keyword evidence="6 11" id="KW-0812">Transmembrane</keyword>
<evidence type="ECO:0000256" key="5">
    <source>
        <dbReference type="ARBA" id="ARBA00022519"/>
    </source>
</evidence>
<proteinExistence type="inferred from homology"/>
<dbReference type="Pfam" id="PF07963">
    <property type="entry name" value="N_methyl"/>
    <property type="match status" value="1"/>
</dbReference>
<feature type="transmembrane region" description="Helical" evidence="11">
    <location>
        <begin position="12"/>
        <end position="30"/>
    </location>
</feature>
<evidence type="ECO:0000256" key="2">
    <source>
        <dbReference type="ARBA" id="ARBA00021549"/>
    </source>
</evidence>
<keyword evidence="5" id="KW-0997">Cell inner membrane</keyword>
<evidence type="ECO:0000259" key="12">
    <source>
        <dbReference type="Pfam" id="PF12019"/>
    </source>
</evidence>
<evidence type="ECO:0000256" key="4">
    <source>
        <dbReference type="ARBA" id="ARBA00022481"/>
    </source>
</evidence>
<feature type="domain" description="General secretion pathway GspH" evidence="12">
    <location>
        <begin position="41"/>
        <end position="142"/>
    </location>
</feature>
<dbReference type="InterPro" id="IPR045584">
    <property type="entry name" value="Pilin-like"/>
</dbReference>
<accession>A0AA96GCS1</accession>
<evidence type="ECO:0000256" key="6">
    <source>
        <dbReference type="ARBA" id="ARBA00022692"/>
    </source>
</evidence>
<organism evidence="13 14">
    <name type="scientific">Candidatus Nitrospira allomarina</name>
    <dbReference type="NCBI Taxonomy" id="3020900"/>
    <lineage>
        <taxon>Bacteria</taxon>
        <taxon>Pseudomonadati</taxon>
        <taxon>Nitrospirota</taxon>
        <taxon>Nitrospiria</taxon>
        <taxon>Nitrospirales</taxon>
        <taxon>Nitrospiraceae</taxon>
        <taxon>Nitrospira</taxon>
    </lineage>
</organism>
<evidence type="ECO:0000256" key="7">
    <source>
        <dbReference type="ARBA" id="ARBA00022989"/>
    </source>
</evidence>
<evidence type="ECO:0000313" key="14">
    <source>
        <dbReference type="Proteomes" id="UP001302719"/>
    </source>
</evidence>